<comment type="caution">
    <text evidence="1">The sequence shown here is derived from an EMBL/GenBank/DDBJ whole genome shotgun (WGS) entry which is preliminary data.</text>
</comment>
<dbReference type="AlphaFoldDB" id="A0A9D0YVS3"/>
<dbReference type="Proteomes" id="UP000886879">
    <property type="component" value="Unassembled WGS sequence"/>
</dbReference>
<reference evidence="1" key="2">
    <citation type="journal article" date="2021" name="PeerJ">
        <title>Extensive microbial diversity within the chicken gut microbiome revealed by metagenomics and culture.</title>
        <authorList>
            <person name="Gilroy R."/>
            <person name="Ravi A."/>
            <person name="Getino M."/>
            <person name="Pursley I."/>
            <person name="Horton D.L."/>
            <person name="Alikhan N.F."/>
            <person name="Baker D."/>
            <person name="Gharbi K."/>
            <person name="Hall N."/>
            <person name="Watson M."/>
            <person name="Adriaenssens E.M."/>
            <person name="Foster-Nyarko E."/>
            <person name="Jarju S."/>
            <person name="Secka A."/>
            <person name="Antonio M."/>
            <person name="Oren A."/>
            <person name="Chaudhuri R.R."/>
            <person name="La Ragione R."/>
            <person name="Hildebrand F."/>
            <person name="Pallen M.J."/>
        </authorList>
    </citation>
    <scope>NUCLEOTIDE SEQUENCE</scope>
    <source>
        <strain evidence="1">ChiGjej2B2-12916</strain>
    </source>
</reference>
<dbReference type="InterPro" id="IPR025466">
    <property type="entry name" value="DUF4317"/>
</dbReference>
<dbReference type="EMBL" id="DVFO01000102">
    <property type="protein sequence ID" value="HIQ61815.1"/>
    <property type="molecule type" value="Genomic_DNA"/>
</dbReference>
<reference evidence="1" key="1">
    <citation type="submission" date="2020-10" db="EMBL/GenBank/DDBJ databases">
        <authorList>
            <person name="Gilroy R."/>
        </authorList>
    </citation>
    <scope>NUCLEOTIDE SEQUENCE</scope>
    <source>
        <strain evidence="1">ChiGjej2B2-12916</strain>
    </source>
</reference>
<evidence type="ECO:0000313" key="1">
    <source>
        <dbReference type="EMBL" id="HIQ61815.1"/>
    </source>
</evidence>
<proteinExistence type="predicted"/>
<organism evidence="1 2">
    <name type="scientific">Candidatus Enterenecus faecium</name>
    <dbReference type="NCBI Taxonomy" id="2840780"/>
    <lineage>
        <taxon>Bacteria</taxon>
        <taxon>Bacillati</taxon>
        <taxon>Bacillota</taxon>
        <taxon>Clostridia</taxon>
        <taxon>Eubacteriales</taxon>
        <taxon>Candidatus Enterenecus</taxon>
    </lineage>
</organism>
<sequence>MNEKEIGEIRRRFKDDRNAIGSIRGCYVNELKHIVSQFNQPLSMLSEDERDMFLGVLRKTLSGKLGKNLLPMEFETQQVAYGEEHKLLMTVRDSALKDDAAVEELFRRIVETVELEGSYLILLIQDSYDVPYRGKDGSRQDDGGNEVYRYIMCSICPVKETKPALSYYMRENEFHNRQMNHLVSPPALGFLFPAFDERSTNLYGALFYTKDTKASQEAMWSELFRCQPPMPAQAQKETFQTIFSEALEGQGSYEVVEGVHQQLREMMEVHKESHEPEPLTLNHGEMAGVLRSCGVPAHCAEEFGRKFQEAFGEETAINPANVIQPKQVEVAAADVTVRLPAEQSDLVSTRVIDGVKYILIRAQDGVQVNGVDIAIEE</sequence>
<evidence type="ECO:0000313" key="2">
    <source>
        <dbReference type="Proteomes" id="UP000886879"/>
    </source>
</evidence>
<name>A0A9D0YVS3_9FIRM</name>
<gene>
    <name evidence="1" type="ORF">IAD31_09530</name>
</gene>
<accession>A0A9D0YVS3</accession>
<protein>
    <submittedName>
        <fullName evidence="1">DUF4317 domain-containing protein</fullName>
    </submittedName>
</protein>
<dbReference type="Pfam" id="PF14199">
    <property type="entry name" value="DUF4317"/>
    <property type="match status" value="1"/>
</dbReference>